<reference evidence="2" key="1">
    <citation type="journal article" date="2014" name="Proc. Natl. Acad. Sci. U.S.A.">
        <title>Extensive sampling of basidiomycete genomes demonstrates inadequacy of the white-rot/brown-rot paradigm for wood decay fungi.</title>
        <authorList>
            <person name="Riley R."/>
            <person name="Salamov A.A."/>
            <person name="Brown D.W."/>
            <person name="Nagy L.G."/>
            <person name="Floudas D."/>
            <person name="Held B.W."/>
            <person name="Levasseur A."/>
            <person name="Lombard V."/>
            <person name="Morin E."/>
            <person name="Otillar R."/>
            <person name="Lindquist E.A."/>
            <person name="Sun H."/>
            <person name="LaButti K.M."/>
            <person name="Schmutz J."/>
            <person name="Jabbour D."/>
            <person name="Luo H."/>
            <person name="Baker S.E."/>
            <person name="Pisabarro A.G."/>
            <person name="Walton J.D."/>
            <person name="Blanchette R.A."/>
            <person name="Henrissat B."/>
            <person name="Martin F."/>
            <person name="Cullen D."/>
            <person name="Hibbett D.S."/>
            <person name="Grigoriev I.V."/>
        </authorList>
    </citation>
    <scope>NUCLEOTIDE SEQUENCE [LARGE SCALE GENOMIC DNA]</scope>
    <source>
        <strain evidence="2">CBS 339.88</strain>
    </source>
</reference>
<evidence type="ECO:0000313" key="1">
    <source>
        <dbReference type="EMBL" id="KDR73771.1"/>
    </source>
</evidence>
<keyword evidence="2" id="KW-1185">Reference proteome</keyword>
<gene>
    <name evidence="1" type="ORF">GALMADRAFT_212568</name>
</gene>
<accession>A0A067SSA7</accession>
<evidence type="ECO:0000313" key="2">
    <source>
        <dbReference type="Proteomes" id="UP000027222"/>
    </source>
</evidence>
<organism evidence="1 2">
    <name type="scientific">Galerina marginata (strain CBS 339.88)</name>
    <dbReference type="NCBI Taxonomy" id="685588"/>
    <lineage>
        <taxon>Eukaryota</taxon>
        <taxon>Fungi</taxon>
        <taxon>Dikarya</taxon>
        <taxon>Basidiomycota</taxon>
        <taxon>Agaricomycotina</taxon>
        <taxon>Agaricomycetes</taxon>
        <taxon>Agaricomycetidae</taxon>
        <taxon>Agaricales</taxon>
        <taxon>Agaricineae</taxon>
        <taxon>Strophariaceae</taxon>
        <taxon>Galerina</taxon>
    </lineage>
</organism>
<protein>
    <submittedName>
        <fullName evidence="1">Uncharacterized protein</fullName>
    </submittedName>
</protein>
<dbReference type="EMBL" id="KL142385">
    <property type="protein sequence ID" value="KDR73771.1"/>
    <property type="molecule type" value="Genomic_DNA"/>
</dbReference>
<name>A0A067SSA7_GALM3</name>
<dbReference type="HOGENOM" id="CLU_2073345_0_0_1"/>
<proteinExistence type="predicted"/>
<sequence length="133" mass="14931">MSATTFEFESTDENGVTAVYTATIPNFGTCVAQCVKNLRAQQSSSSARKPLNFKMVIFLPETLKDLYSGEDLYDPDFAENNQHLELVIRNTTYVAVDQVELQTWQEVIEVEWLGRGAPWLAISGSSLSKLQFE</sequence>
<dbReference type="Proteomes" id="UP000027222">
    <property type="component" value="Unassembled WGS sequence"/>
</dbReference>
<dbReference type="AlphaFoldDB" id="A0A067SSA7"/>